<gene>
    <name evidence="2" type="ORF">I0C86_23770</name>
</gene>
<evidence type="ECO:0000256" key="1">
    <source>
        <dbReference type="SAM" id="SignalP"/>
    </source>
</evidence>
<feature type="signal peptide" evidence="1">
    <location>
        <begin position="1"/>
        <end position="29"/>
    </location>
</feature>
<organism evidence="2 3">
    <name type="scientific">Plantactinospora alkalitolerans</name>
    <dbReference type="NCBI Taxonomy" id="2789879"/>
    <lineage>
        <taxon>Bacteria</taxon>
        <taxon>Bacillati</taxon>
        <taxon>Actinomycetota</taxon>
        <taxon>Actinomycetes</taxon>
        <taxon>Micromonosporales</taxon>
        <taxon>Micromonosporaceae</taxon>
        <taxon>Plantactinospora</taxon>
    </lineage>
</organism>
<evidence type="ECO:0000313" key="2">
    <source>
        <dbReference type="EMBL" id="MBF9131959.1"/>
    </source>
</evidence>
<feature type="chain" id="PRO_5045557608" evidence="1">
    <location>
        <begin position="30"/>
        <end position="365"/>
    </location>
</feature>
<protein>
    <submittedName>
        <fullName evidence="2">Uncharacterized protein</fullName>
    </submittedName>
</protein>
<accession>A0ABS0H0H2</accession>
<evidence type="ECO:0000313" key="3">
    <source>
        <dbReference type="Proteomes" id="UP000638560"/>
    </source>
</evidence>
<proteinExistence type="predicted"/>
<keyword evidence="1" id="KW-0732">Signal</keyword>
<dbReference type="RefSeq" id="WP_196203492.1">
    <property type="nucleotide sequence ID" value="NZ_JADPUN010000213.1"/>
</dbReference>
<reference evidence="2 3" key="1">
    <citation type="submission" date="2020-11" db="EMBL/GenBank/DDBJ databases">
        <title>A novel isolate from a Black sea contaminated sediment with potential to produce alkanes: Plantactinospora alkalitolerans sp. nov.</title>
        <authorList>
            <person name="Carro L."/>
            <person name="Veyisoglu A."/>
            <person name="Guven K."/>
            <person name="Schumann P."/>
            <person name="Klenk H.-P."/>
            <person name="Sahin N."/>
        </authorList>
    </citation>
    <scope>NUCLEOTIDE SEQUENCE [LARGE SCALE GENOMIC DNA]</scope>
    <source>
        <strain evidence="2 3">S1510</strain>
    </source>
</reference>
<dbReference type="Proteomes" id="UP000638560">
    <property type="component" value="Unassembled WGS sequence"/>
</dbReference>
<sequence length="365" mass="38858">MRLRPRMLAITLVAALAATVLAPPGPSQAAAADRYGFAYVDNPIMPVWTVLDPTRQWGSWKTAFPALSAEGIRLAPGRYNIRFPQVGAGARGNVHVTPVNRTGHYCEIVRWGQSGADEIVDVQCHRPGGGRDDTPFTVLWTYSSGLVPVVDGSHAWLQWGGAAVVQSYNSTGGGVSVLAGGLGLYQVRLGGVGVAGALAGNLQVTAVQPNAGPRRCKVIRWGNSGVDIIAYVTCWDQAGAPVASEFTLSYHRERAVFGSFGPPKYTGYFFSASAGQTNWNYPAGGFGFNSSTPLVPAGRYLVTYPFLGEKETHAQVTAYGPGSEYCHLTQPWKLSATAAEVDTLCFDNTGSPIPHGFLSTFTSRI</sequence>
<name>A0ABS0H0H2_9ACTN</name>
<dbReference type="EMBL" id="JADPUN010000213">
    <property type="protein sequence ID" value="MBF9131959.1"/>
    <property type="molecule type" value="Genomic_DNA"/>
</dbReference>
<comment type="caution">
    <text evidence="2">The sequence shown here is derived from an EMBL/GenBank/DDBJ whole genome shotgun (WGS) entry which is preliminary data.</text>
</comment>
<keyword evidence="3" id="KW-1185">Reference proteome</keyword>